<feature type="chain" id="PRO_5036137086" evidence="1">
    <location>
        <begin position="24"/>
        <end position="116"/>
    </location>
</feature>
<dbReference type="EMBL" id="VSWC01000170">
    <property type="protein sequence ID" value="KAA1071626.1"/>
    <property type="molecule type" value="Genomic_DNA"/>
</dbReference>
<accession>A0A5B0LU79</accession>
<sequence>MKLGFSILLSTKLLLLVSSGVMGAGPKKPSVDRSQLSPGDVVFECKLADTYNVPYCIRIPTAKGYFPLDQRDEWGWQRPLFTCITDHVALCCKGITGFSIALADCDGVGVTKLPYL</sequence>
<evidence type="ECO:0000256" key="1">
    <source>
        <dbReference type="SAM" id="SignalP"/>
    </source>
</evidence>
<dbReference type="AlphaFoldDB" id="A0A5B0LU79"/>
<name>A0A5B0LU79_PUCGR</name>
<dbReference type="Proteomes" id="UP000324748">
    <property type="component" value="Unassembled WGS sequence"/>
</dbReference>
<gene>
    <name evidence="3" type="ORF">PGT21_013289</name>
    <name evidence="2" type="ORF">PGTUg99_021205</name>
</gene>
<protein>
    <submittedName>
        <fullName evidence="2">Uncharacterized protein</fullName>
    </submittedName>
</protein>
<comment type="caution">
    <text evidence="2">The sequence shown here is derived from an EMBL/GenBank/DDBJ whole genome shotgun (WGS) entry which is preliminary data.</text>
</comment>
<proteinExistence type="predicted"/>
<keyword evidence="1" id="KW-0732">Signal</keyword>
<evidence type="ECO:0000313" key="4">
    <source>
        <dbReference type="Proteomes" id="UP000324748"/>
    </source>
</evidence>
<keyword evidence="4" id="KW-1185">Reference proteome</keyword>
<organism evidence="2 5">
    <name type="scientific">Puccinia graminis f. sp. tritici</name>
    <dbReference type="NCBI Taxonomy" id="56615"/>
    <lineage>
        <taxon>Eukaryota</taxon>
        <taxon>Fungi</taxon>
        <taxon>Dikarya</taxon>
        <taxon>Basidiomycota</taxon>
        <taxon>Pucciniomycotina</taxon>
        <taxon>Pucciniomycetes</taxon>
        <taxon>Pucciniales</taxon>
        <taxon>Pucciniaceae</taxon>
        <taxon>Puccinia</taxon>
    </lineage>
</organism>
<evidence type="ECO:0000313" key="3">
    <source>
        <dbReference type="EMBL" id="KAA1071626.1"/>
    </source>
</evidence>
<reference evidence="4 5" key="1">
    <citation type="submission" date="2019-05" db="EMBL/GenBank/DDBJ databases">
        <title>Emergence of the Ug99 lineage of the wheat stem rust pathogen through somatic hybridization.</title>
        <authorList>
            <person name="Li F."/>
            <person name="Upadhyaya N.M."/>
            <person name="Sperschneider J."/>
            <person name="Matny O."/>
            <person name="Nguyen-Phuc H."/>
            <person name="Mago R."/>
            <person name="Raley C."/>
            <person name="Miller M.E."/>
            <person name="Silverstein K.A.T."/>
            <person name="Henningsen E."/>
            <person name="Hirsch C.D."/>
            <person name="Visser B."/>
            <person name="Pretorius Z.A."/>
            <person name="Steffenson B.J."/>
            <person name="Schwessinger B."/>
            <person name="Dodds P.N."/>
            <person name="Figueroa M."/>
        </authorList>
    </citation>
    <scope>NUCLEOTIDE SEQUENCE [LARGE SCALE GENOMIC DNA]</scope>
    <source>
        <strain evidence="3">21-0</strain>
        <strain evidence="2 5">Ug99</strain>
    </source>
</reference>
<dbReference type="EMBL" id="VDEP01000507">
    <property type="protein sequence ID" value="KAA1067144.1"/>
    <property type="molecule type" value="Genomic_DNA"/>
</dbReference>
<dbReference type="Proteomes" id="UP000325313">
    <property type="component" value="Unassembled WGS sequence"/>
</dbReference>
<feature type="signal peptide" evidence="1">
    <location>
        <begin position="1"/>
        <end position="23"/>
    </location>
</feature>
<evidence type="ECO:0000313" key="5">
    <source>
        <dbReference type="Proteomes" id="UP000325313"/>
    </source>
</evidence>
<evidence type="ECO:0000313" key="2">
    <source>
        <dbReference type="EMBL" id="KAA1067144.1"/>
    </source>
</evidence>